<reference evidence="2" key="1">
    <citation type="journal article" date="2008" name="Nat. Genet.">
        <title>The Pristionchus pacificus genome provides a unique perspective on nematode lifestyle and parasitism.</title>
        <authorList>
            <person name="Dieterich C."/>
            <person name="Clifton S.W."/>
            <person name="Schuster L.N."/>
            <person name="Chinwalla A."/>
            <person name="Delehaunty K."/>
            <person name="Dinkelacker I."/>
            <person name="Fulton L."/>
            <person name="Fulton R."/>
            <person name="Godfrey J."/>
            <person name="Minx P."/>
            <person name="Mitreva M."/>
            <person name="Roeseler W."/>
            <person name="Tian H."/>
            <person name="Witte H."/>
            <person name="Yang S.P."/>
            <person name="Wilson R.K."/>
            <person name="Sommer R.J."/>
        </authorList>
    </citation>
    <scope>NUCLEOTIDE SEQUENCE [LARGE SCALE GENOMIC DNA]</scope>
    <source>
        <strain evidence="2">PS312</strain>
    </source>
</reference>
<dbReference type="AlphaFoldDB" id="A0A2A6B2K9"/>
<dbReference type="EnsemblMetazoa" id="PPA39823.1">
    <property type="protein sequence ID" value="PPA39823.1"/>
    <property type="gene ID" value="WBGene00278192"/>
</dbReference>
<reference evidence="1" key="2">
    <citation type="submission" date="2022-06" db="UniProtKB">
        <authorList>
            <consortium name="EnsemblMetazoa"/>
        </authorList>
    </citation>
    <scope>IDENTIFICATION</scope>
    <source>
        <strain evidence="1">PS312</strain>
    </source>
</reference>
<accession>A0A8R1YZ07</accession>
<organism evidence="1 2">
    <name type="scientific">Pristionchus pacificus</name>
    <name type="common">Parasitic nematode worm</name>
    <dbReference type="NCBI Taxonomy" id="54126"/>
    <lineage>
        <taxon>Eukaryota</taxon>
        <taxon>Metazoa</taxon>
        <taxon>Ecdysozoa</taxon>
        <taxon>Nematoda</taxon>
        <taxon>Chromadorea</taxon>
        <taxon>Rhabditida</taxon>
        <taxon>Rhabditina</taxon>
        <taxon>Diplogasteromorpha</taxon>
        <taxon>Diplogasteroidea</taxon>
        <taxon>Neodiplogasteridae</taxon>
        <taxon>Pristionchus</taxon>
    </lineage>
</organism>
<sequence>MNYWIIFLSLISLLTAQTLNSETLRSINLPDGMRRISLRDFTESIETVPHVVAKRCRWKLCGTGRKFRLN</sequence>
<name>A0A2A6B2K9_PRIPA</name>
<gene>
    <name evidence="1" type="primary">WBGene00278192</name>
</gene>
<dbReference type="Proteomes" id="UP000005239">
    <property type="component" value="Unassembled WGS sequence"/>
</dbReference>
<evidence type="ECO:0000313" key="2">
    <source>
        <dbReference type="Proteomes" id="UP000005239"/>
    </source>
</evidence>
<proteinExistence type="predicted"/>
<accession>A0A2A6B2K9</accession>
<evidence type="ECO:0000313" key="1">
    <source>
        <dbReference type="EnsemblMetazoa" id="PPA39823.1"/>
    </source>
</evidence>
<dbReference type="OrthoDB" id="5874983at2759"/>
<keyword evidence="2" id="KW-1185">Reference proteome</keyword>
<protein>
    <submittedName>
        <fullName evidence="1">Uncharacterized protein</fullName>
    </submittedName>
</protein>